<protein>
    <submittedName>
        <fullName evidence="1">Uncharacterized protein</fullName>
    </submittedName>
</protein>
<dbReference type="EMBL" id="JANRMS010000263">
    <property type="protein sequence ID" value="KAJ3543057.1"/>
    <property type="molecule type" value="Genomic_DNA"/>
</dbReference>
<reference evidence="1" key="1">
    <citation type="submission" date="2022-08" db="EMBL/GenBank/DDBJ databases">
        <title>Genome Sequence of Fusarium decemcellulare.</title>
        <authorList>
            <person name="Buettner E."/>
        </authorList>
    </citation>
    <scope>NUCLEOTIDE SEQUENCE</scope>
    <source>
        <strain evidence="1">Babe19</strain>
    </source>
</reference>
<accession>A0ACC1SN22</accession>
<gene>
    <name evidence="1" type="ORF">NM208_g3781</name>
</gene>
<proteinExistence type="predicted"/>
<sequence length="405" mass="47527">MPDIYLNVACTICGLRIIDYETCDRIDGQCPPRWFPDTWLARSVLLSGPHWPSHKEGPKSFKIPDTAITRHSAERSRVWHKRKMMVLPDGPDVFPQLEEDVDEQDRYEPHASQKWYFGIHTACEDLAIRAMRTSQECKIRSTGDLWMTLDRRCTKRIQGRTRYRFCFVPEIPNKLGGETKLDHRRYFLPQDIIFQTEDDWLGDEAWWKFDPVTIPDLTAVLMPNLQLAPPRSNSLTRFERRFIDLPQEIKEEIIFSVLKGSIPPSCNYVLPQSFWKQFFLRIPFLWDLDPDVIDQKSRSSSSGKRDWDWEKLSRQILSLPIVAVGPWEQDAYPWDQYRNFLEQERNRWEAPWGCAQVGLTVPAGLINRRRIWQILEEMYPNDVGMCHLKGGVPCDRGSNAYHIST</sequence>
<keyword evidence="2" id="KW-1185">Reference proteome</keyword>
<dbReference type="Proteomes" id="UP001148629">
    <property type="component" value="Unassembled WGS sequence"/>
</dbReference>
<evidence type="ECO:0000313" key="1">
    <source>
        <dbReference type="EMBL" id="KAJ3543057.1"/>
    </source>
</evidence>
<organism evidence="1 2">
    <name type="scientific">Fusarium decemcellulare</name>
    <dbReference type="NCBI Taxonomy" id="57161"/>
    <lineage>
        <taxon>Eukaryota</taxon>
        <taxon>Fungi</taxon>
        <taxon>Dikarya</taxon>
        <taxon>Ascomycota</taxon>
        <taxon>Pezizomycotina</taxon>
        <taxon>Sordariomycetes</taxon>
        <taxon>Hypocreomycetidae</taxon>
        <taxon>Hypocreales</taxon>
        <taxon>Nectriaceae</taxon>
        <taxon>Fusarium</taxon>
        <taxon>Fusarium decemcellulare species complex</taxon>
    </lineage>
</organism>
<name>A0ACC1SN22_9HYPO</name>
<evidence type="ECO:0000313" key="2">
    <source>
        <dbReference type="Proteomes" id="UP001148629"/>
    </source>
</evidence>
<comment type="caution">
    <text evidence="1">The sequence shown here is derived from an EMBL/GenBank/DDBJ whole genome shotgun (WGS) entry which is preliminary data.</text>
</comment>